<reference evidence="2" key="1">
    <citation type="submission" date="2021-03" db="EMBL/GenBank/DDBJ databases">
        <title>Draft genome sequence of rust myrtle Austropuccinia psidii MF-1, a brazilian biotype.</title>
        <authorList>
            <person name="Quecine M.C."/>
            <person name="Pachon D.M.R."/>
            <person name="Bonatelli M.L."/>
            <person name="Correr F.H."/>
            <person name="Franceschini L.M."/>
            <person name="Leite T.F."/>
            <person name="Margarido G.R.A."/>
            <person name="Almeida C.A."/>
            <person name="Ferrarezi J.A."/>
            <person name="Labate C.A."/>
        </authorList>
    </citation>
    <scope>NUCLEOTIDE SEQUENCE</scope>
    <source>
        <strain evidence="2">MF-1</strain>
    </source>
</reference>
<sequence>MLASKIKRYLWSKKDGPFGKEFPVSEAPTPDGTSGYSSFGGRPTYSISEVPISRINTEGVVKQIRQIAHSPSDPDAECSDELDSEEIEVVLNSSGYHSSTSPSQPAAKIFKSQLVPSTPRNLQPVLSTIPPRSPSPSTARPVLVPTMRTSPIPPWSPPNSSNLWPAPVEEEKTNCLFGFLQPKCFSKGNVGLSGLPERIQRCKMKVKILWPGYLEELIEIVRR</sequence>
<accession>A0A9Q3BKQ3</accession>
<protein>
    <submittedName>
        <fullName evidence="2">Uncharacterized protein</fullName>
    </submittedName>
</protein>
<dbReference type="EMBL" id="AVOT02001644">
    <property type="protein sequence ID" value="MBW0467671.1"/>
    <property type="molecule type" value="Genomic_DNA"/>
</dbReference>
<evidence type="ECO:0000256" key="1">
    <source>
        <dbReference type="SAM" id="MobiDB-lite"/>
    </source>
</evidence>
<evidence type="ECO:0000313" key="3">
    <source>
        <dbReference type="Proteomes" id="UP000765509"/>
    </source>
</evidence>
<gene>
    <name evidence="2" type="ORF">O181_007386</name>
</gene>
<dbReference type="AlphaFoldDB" id="A0A9Q3BKQ3"/>
<evidence type="ECO:0000313" key="2">
    <source>
        <dbReference type="EMBL" id="MBW0467671.1"/>
    </source>
</evidence>
<proteinExistence type="predicted"/>
<name>A0A9Q3BKQ3_9BASI</name>
<dbReference type="Proteomes" id="UP000765509">
    <property type="component" value="Unassembled WGS sequence"/>
</dbReference>
<keyword evidence="3" id="KW-1185">Reference proteome</keyword>
<feature type="region of interest" description="Disordered" evidence="1">
    <location>
        <begin position="14"/>
        <end position="40"/>
    </location>
</feature>
<comment type="caution">
    <text evidence="2">The sequence shown here is derived from an EMBL/GenBank/DDBJ whole genome shotgun (WGS) entry which is preliminary data.</text>
</comment>
<organism evidence="2 3">
    <name type="scientific">Austropuccinia psidii MF-1</name>
    <dbReference type="NCBI Taxonomy" id="1389203"/>
    <lineage>
        <taxon>Eukaryota</taxon>
        <taxon>Fungi</taxon>
        <taxon>Dikarya</taxon>
        <taxon>Basidiomycota</taxon>
        <taxon>Pucciniomycotina</taxon>
        <taxon>Pucciniomycetes</taxon>
        <taxon>Pucciniales</taxon>
        <taxon>Sphaerophragmiaceae</taxon>
        <taxon>Austropuccinia</taxon>
    </lineage>
</organism>